<name>A0A443VEX1_RAOPL</name>
<dbReference type="InterPro" id="IPR036388">
    <property type="entry name" value="WH-like_DNA-bd_sf"/>
</dbReference>
<keyword evidence="3" id="KW-0238">DNA-binding</keyword>
<dbReference type="SUPFAM" id="SSF46785">
    <property type="entry name" value="Winged helix' DNA-binding domain"/>
    <property type="match status" value="1"/>
</dbReference>
<dbReference type="GO" id="GO:0043565">
    <property type="term" value="F:sequence-specific DNA binding"/>
    <property type="evidence" value="ECO:0007669"/>
    <property type="project" value="TreeGrafter"/>
</dbReference>
<dbReference type="SUPFAM" id="SSF53850">
    <property type="entry name" value="Periplasmic binding protein-like II"/>
    <property type="match status" value="1"/>
</dbReference>
<dbReference type="EMBL" id="QKOX01000045">
    <property type="protein sequence ID" value="RWT15796.1"/>
    <property type="molecule type" value="Genomic_DNA"/>
</dbReference>
<dbReference type="PANTHER" id="PTHR30537:SF66">
    <property type="entry name" value="IRON-REGULATED VIRULENCE REGULATORY PROTEIN IRGB"/>
    <property type="match status" value="1"/>
</dbReference>
<dbReference type="InterPro" id="IPR036390">
    <property type="entry name" value="WH_DNA-bd_sf"/>
</dbReference>
<dbReference type="Gene3D" id="3.40.190.290">
    <property type="match status" value="1"/>
</dbReference>
<evidence type="ECO:0000256" key="3">
    <source>
        <dbReference type="ARBA" id="ARBA00023125"/>
    </source>
</evidence>
<comment type="similarity">
    <text evidence="1">Belongs to the LysR transcriptional regulatory family.</text>
</comment>
<dbReference type="AlphaFoldDB" id="A0A443VEX1"/>
<reference evidence="6 7" key="1">
    <citation type="submission" date="2018-06" db="EMBL/GenBank/DDBJ databases">
        <title>Carbapenemase-producing Enterobacteriaceae present in wastewater treatment plant effluent and nearby surface waters in the US.</title>
        <authorList>
            <person name="Mathys D.A."/>
            <person name="Mollenkopf D.F."/>
            <person name="Feicht S.M."/>
            <person name="Adams R.J."/>
            <person name="Albers A.L."/>
            <person name="Stuever D.M."/>
            <person name="Daniels J.B."/>
            <person name="Wittum T.E."/>
        </authorList>
    </citation>
    <scope>NUCLEOTIDE SEQUENCE [LARGE SCALE GENOMIC DNA]</scope>
    <source>
        <strain evidence="6 7">GEO_47_Down_B</strain>
    </source>
</reference>
<dbReference type="Pfam" id="PF03466">
    <property type="entry name" value="LysR_substrate"/>
    <property type="match status" value="1"/>
</dbReference>
<organism evidence="6 7">
    <name type="scientific">Raoultella planticola</name>
    <name type="common">Klebsiella planticola</name>
    <dbReference type="NCBI Taxonomy" id="575"/>
    <lineage>
        <taxon>Bacteria</taxon>
        <taxon>Pseudomonadati</taxon>
        <taxon>Pseudomonadota</taxon>
        <taxon>Gammaproteobacteria</taxon>
        <taxon>Enterobacterales</taxon>
        <taxon>Enterobacteriaceae</taxon>
        <taxon>Klebsiella/Raoultella group</taxon>
        <taxon>Raoultella</taxon>
    </lineage>
</organism>
<evidence type="ECO:0000256" key="1">
    <source>
        <dbReference type="ARBA" id="ARBA00009437"/>
    </source>
</evidence>
<dbReference type="InterPro" id="IPR000847">
    <property type="entry name" value="LysR_HTH_N"/>
</dbReference>
<accession>A0A443VEX1</accession>
<dbReference type="CDD" id="cd08422">
    <property type="entry name" value="PBP2_CrgA_like"/>
    <property type="match status" value="1"/>
</dbReference>
<dbReference type="PANTHER" id="PTHR30537">
    <property type="entry name" value="HTH-TYPE TRANSCRIPTIONAL REGULATOR"/>
    <property type="match status" value="1"/>
</dbReference>
<feature type="domain" description="HTH lysR-type" evidence="5">
    <location>
        <begin position="15"/>
        <end position="72"/>
    </location>
</feature>
<dbReference type="PROSITE" id="PS50931">
    <property type="entry name" value="HTH_LYSR"/>
    <property type="match status" value="1"/>
</dbReference>
<dbReference type="GO" id="GO:0006351">
    <property type="term" value="P:DNA-templated transcription"/>
    <property type="evidence" value="ECO:0007669"/>
    <property type="project" value="TreeGrafter"/>
</dbReference>
<dbReference type="FunFam" id="1.10.10.10:FF:000001">
    <property type="entry name" value="LysR family transcriptional regulator"/>
    <property type="match status" value="1"/>
</dbReference>
<protein>
    <submittedName>
        <fullName evidence="6">LysR family transcriptional regulator</fullName>
    </submittedName>
</protein>
<dbReference type="InterPro" id="IPR005119">
    <property type="entry name" value="LysR_subst-bd"/>
</dbReference>
<gene>
    <name evidence="6" type="ORF">DN603_27325</name>
</gene>
<evidence type="ECO:0000313" key="7">
    <source>
        <dbReference type="Proteomes" id="UP000288843"/>
    </source>
</evidence>
<sequence length="323" mass="36760">MPMCHIINNYGLSMNYFSALQTFIHVAELQSFNRAADELSIKRSTVSRHISGLEEHLHITLFNRTSRGLSLTEAGTLFYPKAKALLQNLAEARAATMALNQSPSGRLKLAVPSAFCRHQLLGLIDKFLLRYPDIDIYLRYTTGQESMIGTETDLAIYFGTLNQSTLRARKLAIHSYAAYASPVCLQRPGFPLHVQQLIASAFFTPSEAGWYWRQGQDEWQETGIHRLSRLFSQEDEVLLERAKNNQGIAILPEWMAFNALKTGELIKVFPQITFQPGRELTDIWLTYPHKKTVSSKVRAFIDFMIAEVGEKPYWLGEPFLIQD</sequence>
<evidence type="ECO:0000259" key="5">
    <source>
        <dbReference type="PROSITE" id="PS50931"/>
    </source>
</evidence>
<dbReference type="InterPro" id="IPR058163">
    <property type="entry name" value="LysR-type_TF_proteobact-type"/>
</dbReference>
<dbReference type="Gene3D" id="1.10.10.10">
    <property type="entry name" value="Winged helix-like DNA-binding domain superfamily/Winged helix DNA-binding domain"/>
    <property type="match status" value="1"/>
</dbReference>
<comment type="caution">
    <text evidence="6">The sequence shown here is derived from an EMBL/GenBank/DDBJ whole genome shotgun (WGS) entry which is preliminary data.</text>
</comment>
<proteinExistence type="inferred from homology"/>
<dbReference type="GO" id="GO:0003700">
    <property type="term" value="F:DNA-binding transcription factor activity"/>
    <property type="evidence" value="ECO:0007669"/>
    <property type="project" value="InterPro"/>
</dbReference>
<keyword evidence="2" id="KW-0805">Transcription regulation</keyword>
<evidence type="ECO:0000256" key="4">
    <source>
        <dbReference type="ARBA" id="ARBA00023163"/>
    </source>
</evidence>
<keyword evidence="4" id="KW-0804">Transcription</keyword>
<evidence type="ECO:0000313" key="6">
    <source>
        <dbReference type="EMBL" id="RWT15796.1"/>
    </source>
</evidence>
<evidence type="ECO:0000256" key="2">
    <source>
        <dbReference type="ARBA" id="ARBA00023015"/>
    </source>
</evidence>
<dbReference type="Proteomes" id="UP000288843">
    <property type="component" value="Unassembled WGS sequence"/>
</dbReference>
<dbReference type="Pfam" id="PF00126">
    <property type="entry name" value="HTH_1"/>
    <property type="match status" value="1"/>
</dbReference>